<dbReference type="InterPro" id="IPR035897">
    <property type="entry name" value="Toll_tir_struct_dom_sf"/>
</dbReference>
<evidence type="ECO:0000256" key="2">
    <source>
        <dbReference type="ARBA" id="ARBA00009634"/>
    </source>
</evidence>
<dbReference type="PANTHER" id="PTHR24365:SF541">
    <property type="entry name" value="PROTEIN TOLL-RELATED"/>
    <property type="match status" value="1"/>
</dbReference>
<feature type="domain" description="TIR" evidence="13">
    <location>
        <begin position="794"/>
        <end position="937"/>
    </location>
</feature>
<keyword evidence="5 12" id="KW-0732">Signal</keyword>
<dbReference type="SUPFAM" id="SSF52058">
    <property type="entry name" value="L domain-like"/>
    <property type="match status" value="3"/>
</dbReference>
<evidence type="ECO:0000256" key="6">
    <source>
        <dbReference type="ARBA" id="ARBA00022737"/>
    </source>
</evidence>
<gene>
    <name evidence="15 16 17" type="primary">LOC106077535</name>
</gene>
<dbReference type="PROSITE" id="PS51450">
    <property type="entry name" value="LRR"/>
    <property type="match status" value="2"/>
</dbReference>
<evidence type="ECO:0000256" key="12">
    <source>
        <dbReference type="SAM" id="SignalP"/>
    </source>
</evidence>
<keyword evidence="8 11" id="KW-0472">Membrane</keyword>
<accession>A0A9W3BLX6</accession>
<evidence type="ECO:0000256" key="8">
    <source>
        <dbReference type="ARBA" id="ARBA00023136"/>
    </source>
</evidence>
<dbReference type="GO" id="GO:0007165">
    <property type="term" value="P:signal transduction"/>
    <property type="evidence" value="ECO:0007669"/>
    <property type="project" value="InterPro"/>
</dbReference>
<keyword evidence="4 11" id="KW-0812">Transmembrane</keyword>
<dbReference type="RefSeq" id="XP_055900425.1">
    <property type="nucleotide sequence ID" value="XM_056044450.1"/>
</dbReference>
<evidence type="ECO:0000313" key="16">
    <source>
        <dbReference type="RefSeq" id="XP_055900423.1"/>
    </source>
</evidence>
<dbReference type="GeneID" id="106077535"/>
<dbReference type="AlphaFoldDB" id="A0A9W3BLX6"/>
<keyword evidence="3" id="KW-0433">Leucine-rich repeat</keyword>
<sequence>MLASHFFLTLTVTGTVIMSFAPNQQHMKTFSFSDDESDSKNFSRNDDFEEQFDKEEMSELEQEHQESWESVSWSDNEFLEDNTLDENEFYPSLDLNSSLEPVSQGLSLQKQGAKIDVLCPVRFQSRHGKIMDCASLGLTAVPRKPPPDIIKLDLFNNSISTLENDTFCNYMNLTTLFLTKNNLTSLEVGSFNCLTQLKYLYMKYNKLVMKKGTFPPGVFKPLRNLLILKINRNTFSKIWRYDLEYPDTALQDLTKLKSLFMDGLDGKTFGAGFAKMKSLRNLTLAGYSEGYCKLERIKEDCFQNLTQITFLNISDCYIMGRSLKYKTLEPLRNLEVLDLTYNVNIGIQNLTTLLSGLRNSSLKKLFVSSIVTRFSRGIEIDEALVKSLPRSLEYLVAKENCFETIAENVFDSLPENLSYIDLGNNRLLFGKYLKNLSKLGNLEFLQMSRDTFLYDLPSQYPFQAKFHVFDHNSYSLPPNIDSSDPFILKLPPKLTRVEMNTAGLIYFLTNLTVEDNNSLTELSIAKNYFPKAIGPISGLKNLHYLDLSHCSLAVISTTFFQYFPSLNTLKLSYNNLKNLLMQANSNAKIFRNLTKLKYLDLSYNRLTNLSVDIFKDLSNLEKLHLESNQLSEFNLNISHMTKLKVLNLNDSQLPTLPINVRQHIDYLKNVLKIDIFVDMSINPIHCDCQNLDFLQWMVNSKAFDHHFRRYRCEYPDLSSKTIEDGYAETIQILERKCAENYPIFLVVLGATLALVVMVTVGIAYRFRWKIRYLYYAAYLKLKKTDQSDDQHSMYKYDVFLSYSHSDEPFVLKELMPELQSRGLKIHVHGRDFAVGEYIASNIAAAVINSRKTLAILTRGLLSSHWCNYELQMANNESIDTGRPVLVFLIKDPLSIDELGRELLNHIRCNTYTSYPSNEQARSQSYMQMFWDKLAHDLKQ</sequence>
<dbReference type="RefSeq" id="XP_055900422.1">
    <property type="nucleotide sequence ID" value="XM_056044447.1"/>
</dbReference>
<dbReference type="Pfam" id="PF13676">
    <property type="entry name" value="TIR_2"/>
    <property type="match status" value="1"/>
</dbReference>
<dbReference type="Gene3D" id="3.40.50.10140">
    <property type="entry name" value="Toll/interleukin-1 receptor homology (TIR) domain"/>
    <property type="match status" value="1"/>
</dbReference>
<keyword evidence="10" id="KW-0325">Glycoprotein</keyword>
<dbReference type="InterPro" id="IPR001611">
    <property type="entry name" value="Leu-rich_rpt"/>
</dbReference>
<proteinExistence type="inferred from homology"/>
<keyword evidence="6" id="KW-0677">Repeat</keyword>
<evidence type="ECO:0000256" key="7">
    <source>
        <dbReference type="ARBA" id="ARBA00022989"/>
    </source>
</evidence>
<dbReference type="SUPFAM" id="SSF52200">
    <property type="entry name" value="Toll/Interleukin receptor TIR domain"/>
    <property type="match status" value="1"/>
</dbReference>
<keyword evidence="7 11" id="KW-1133">Transmembrane helix</keyword>
<dbReference type="OMA" id="MITTIEI"/>
<keyword evidence="9" id="KW-0675">Receptor</keyword>
<evidence type="ECO:0000256" key="5">
    <source>
        <dbReference type="ARBA" id="ARBA00022729"/>
    </source>
</evidence>
<dbReference type="InterPro" id="IPR032675">
    <property type="entry name" value="LRR_dom_sf"/>
</dbReference>
<dbReference type="InterPro" id="IPR003591">
    <property type="entry name" value="Leu-rich_rpt_typical-subtyp"/>
</dbReference>
<evidence type="ECO:0000313" key="14">
    <source>
        <dbReference type="Proteomes" id="UP001165740"/>
    </source>
</evidence>
<evidence type="ECO:0000256" key="11">
    <source>
        <dbReference type="SAM" id="Phobius"/>
    </source>
</evidence>
<dbReference type="Gene3D" id="3.80.10.10">
    <property type="entry name" value="Ribonuclease Inhibitor"/>
    <property type="match status" value="3"/>
</dbReference>
<keyword evidence="14" id="KW-1185">Reference proteome</keyword>
<feature type="transmembrane region" description="Helical" evidence="11">
    <location>
        <begin position="741"/>
        <end position="764"/>
    </location>
</feature>
<dbReference type="SMART" id="SM00369">
    <property type="entry name" value="LRR_TYP"/>
    <property type="match status" value="10"/>
</dbReference>
<evidence type="ECO:0000256" key="9">
    <source>
        <dbReference type="ARBA" id="ARBA00023170"/>
    </source>
</evidence>
<dbReference type="PROSITE" id="PS50104">
    <property type="entry name" value="TIR"/>
    <property type="match status" value="1"/>
</dbReference>
<dbReference type="Pfam" id="PF13855">
    <property type="entry name" value="LRR_8"/>
    <property type="match status" value="3"/>
</dbReference>
<dbReference type="SMART" id="SM00365">
    <property type="entry name" value="LRR_SD22"/>
    <property type="match status" value="3"/>
</dbReference>
<dbReference type="GO" id="GO:0005886">
    <property type="term" value="C:plasma membrane"/>
    <property type="evidence" value="ECO:0007669"/>
    <property type="project" value="TreeGrafter"/>
</dbReference>
<dbReference type="InterPro" id="IPR000157">
    <property type="entry name" value="TIR_dom"/>
</dbReference>
<evidence type="ECO:0000256" key="3">
    <source>
        <dbReference type="ARBA" id="ARBA00022614"/>
    </source>
</evidence>
<evidence type="ECO:0000313" key="17">
    <source>
        <dbReference type="RefSeq" id="XP_055900425.1"/>
    </source>
</evidence>
<comment type="subcellular location">
    <subcellularLocation>
        <location evidence="1">Membrane</location>
        <topology evidence="1">Single-pass membrane protein</topology>
    </subcellularLocation>
</comment>
<dbReference type="RefSeq" id="XP_055900423.1">
    <property type="nucleotide sequence ID" value="XM_056044448.1"/>
</dbReference>
<dbReference type="OrthoDB" id="6122780at2759"/>
<dbReference type="PANTHER" id="PTHR24365">
    <property type="entry name" value="TOLL-LIKE RECEPTOR"/>
    <property type="match status" value="1"/>
</dbReference>
<organism evidence="14 16">
    <name type="scientific">Biomphalaria glabrata</name>
    <name type="common">Bloodfluke planorb</name>
    <name type="synonym">Freshwater snail</name>
    <dbReference type="NCBI Taxonomy" id="6526"/>
    <lineage>
        <taxon>Eukaryota</taxon>
        <taxon>Metazoa</taxon>
        <taxon>Spiralia</taxon>
        <taxon>Lophotrochozoa</taxon>
        <taxon>Mollusca</taxon>
        <taxon>Gastropoda</taxon>
        <taxon>Heterobranchia</taxon>
        <taxon>Euthyneura</taxon>
        <taxon>Panpulmonata</taxon>
        <taxon>Hygrophila</taxon>
        <taxon>Lymnaeoidea</taxon>
        <taxon>Planorbidae</taxon>
        <taxon>Biomphalaria</taxon>
    </lineage>
</organism>
<dbReference type="Proteomes" id="UP001165740">
    <property type="component" value="Chromosome 10"/>
</dbReference>
<comment type="similarity">
    <text evidence="2">Belongs to the Toll-like receptor family.</text>
</comment>
<feature type="signal peptide" evidence="12">
    <location>
        <begin position="1"/>
        <end position="19"/>
    </location>
</feature>
<feature type="chain" id="PRO_5044703088" evidence="12">
    <location>
        <begin position="20"/>
        <end position="939"/>
    </location>
</feature>
<evidence type="ECO:0000313" key="15">
    <source>
        <dbReference type="RefSeq" id="XP_055900422.1"/>
    </source>
</evidence>
<dbReference type="PRINTS" id="PR00019">
    <property type="entry name" value="LEURICHRPT"/>
</dbReference>
<reference evidence="15 16" key="1">
    <citation type="submission" date="2025-04" db="UniProtKB">
        <authorList>
            <consortium name="RefSeq"/>
        </authorList>
    </citation>
    <scope>IDENTIFICATION</scope>
</reference>
<evidence type="ECO:0000256" key="1">
    <source>
        <dbReference type="ARBA" id="ARBA00004167"/>
    </source>
</evidence>
<dbReference type="GO" id="GO:0038023">
    <property type="term" value="F:signaling receptor activity"/>
    <property type="evidence" value="ECO:0007669"/>
    <property type="project" value="TreeGrafter"/>
</dbReference>
<dbReference type="SMART" id="SM00255">
    <property type="entry name" value="TIR"/>
    <property type="match status" value="1"/>
</dbReference>
<name>A0A9W3BLX6_BIOGL</name>
<evidence type="ECO:0000256" key="10">
    <source>
        <dbReference type="ARBA" id="ARBA00023180"/>
    </source>
</evidence>
<evidence type="ECO:0000259" key="13">
    <source>
        <dbReference type="PROSITE" id="PS50104"/>
    </source>
</evidence>
<evidence type="ECO:0000256" key="4">
    <source>
        <dbReference type="ARBA" id="ARBA00022692"/>
    </source>
</evidence>
<protein>
    <submittedName>
        <fullName evidence="15 16">Toll-like receptor 4</fullName>
    </submittedName>
</protein>